<dbReference type="InterPro" id="IPR005793">
    <property type="entry name" value="Formyl_trans_C"/>
</dbReference>
<name>A0A9D4PS80_RHISA</name>
<dbReference type="InterPro" id="IPR013024">
    <property type="entry name" value="GGCT-like"/>
</dbReference>
<evidence type="ECO:0000313" key="5">
    <source>
        <dbReference type="Proteomes" id="UP000821837"/>
    </source>
</evidence>
<gene>
    <name evidence="4" type="ORF">HPB52_019690</name>
</gene>
<dbReference type="VEuPathDB" id="VectorBase:RSAN_046844"/>
<feature type="domain" description="Gamma-glutamylcyclotransferase AIG2-like" evidence="3">
    <location>
        <begin position="194"/>
        <end position="307"/>
    </location>
</feature>
<dbReference type="Pfam" id="PF00551">
    <property type="entry name" value="Formyl_trans_N"/>
    <property type="match status" value="1"/>
</dbReference>
<sequence length="323" mass="36025">MTGMINVHPSILPRWRGAAPLVHTLLAGDTESGISVITVAPKRFDTGKIVAQKTVAVPQGIHLVEYTSMMAKLGANLLLQCLQDLPVLLSKACDQGSDGVTKASKISPSMGAVHWGRHTADYIDRLYRAVGNFTTLTTSWHGCRVKLFDMVPPEQLATAKLEQLVKTENVKPGHCYYHAKRKILCIKCKDTHSVFVYGTLKIGESHHFFLEDPENGRATLLGNAETIDEWPLVVVPSSGIPYLIPAKGEGYRVMGEVYTVDDDMLAKLDEIESVPDRYYREELDVQLLDQPDDSEGPFKAWNYFATHYEEMLQLPYISNFTTN</sequence>
<accession>A0A9D4PS80</accession>
<dbReference type="Proteomes" id="UP000821837">
    <property type="component" value="Chromosome 5"/>
</dbReference>
<dbReference type="PANTHER" id="PTHR11138">
    <property type="entry name" value="METHIONYL-TRNA FORMYLTRANSFERASE"/>
    <property type="match status" value="1"/>
</dbReference>
<reference evidence="4" key="1">
    <citation type="journal article" date="2020" name="Cell">
        <title>Large-Scale Comparative Analyses of Tick Genomes Elucidate Their Genetic Diversity and Vector Capacities.</title>
        <authorList>
            <consortium name="Tick Genome and Microbiome Consortium (TIGMIC)"/>
            <person name="Jia N."/>
            <person name="Wang J."/>
            <person name="Shi W."/>
            <person name="Du L."/>
            <person name="Sun Y."/>
            <person name="Zhan W."/>
            <person name="Jiang J.F."/>
            <person name="Wang Q."/>
            <person name="Zhang B."/>
            <person name="Ji P."/>
            <person name="Bell-Sakyi L."/>
            <person name="Cui X.M."/>
            <person name="Yuan T.T."/>
            <person name="Jiang B.G."/>
            <person name="Yang W.F."/>
            <person name="Lam T.T."/>
            <person name="Chang Q.C."/>
            <person name="Ding S.J."/>
            <person name="Wang X.J."/>
            <person name="Zhu J.G."/>
            <person name="Ruan X.D."/>
            <person name="Zhao L."/>
            <person name="Wei J.T."/>
            <person name="Ye R.Z."/>
            <person name="Que T.C."/>
            <person name="Du C.H."/>
            <person name="Zhou Y.H."/>
            <person name="Cheng J.X."/>
            <person name="Dai P.F."/>
            <person name="Guo W.B."/>
            <person name="Han X.H."/>
            <person name="Huang E.J."/>
            <person name="Li L.F."/>
            <person name="Wei W."/>
            <person name="Gao Y.C."/>
            <person name="Liu J.Z."/>
            <person name="Shao H.Z."/>
            <person name="Wang X."/>
            <person name="Wang C.C."/>
            <person name="Yang T.C."/>
            <person name="Huo Q.B."/>
            <person name="Li W."/>
            <person name="Chen H.Y."/>
            <person name="Chen S.E."/>
            <person name="Zhou L.G."/>
            <person name="Ni X.B."/>
            <person name="Tian J.H."/>
            <person name="Sheng Y."/>
            <person name="Liu T."/>
            <person name="Pan Y.S."/>
            <person name="Xia L.Y."/>
            <person name="Li J."/>
            <person name="Zhao F."/>
            <person name="Cao W.C."/>
        </authorList>
    </citation>
    <scope>NUCLEOTIDE SEQUENCE</scope>
    <source>
        <strain evidence="4">Rsan-2018</strain>
    </source>
</reference>
<evidence type="ECO:0008006" key="6">
    <source>
        <dbReference type="Google" id="ProtNLM"/>
    </source>
</evidence>
<comment type="caution">
    <text evidence="4">The sequence shown here is derived from an EMBL/GenBank/DDBJ whole genome shotgun (WGS) entry which is preliminary data.</text>
</comment>
<evidence type="ECO:0000259" key="2">
    <source>
        <dbReference type="Pfam" id="PF02911"/>
    </source>
</evidence>
<evidence type="ECO:0000259" key="3">
    <source>
        <dbReference type="Pfam" id="PF06094"/>
    </source>
</evidence>
<reference evidence="4" key="2">
    <citation type="submission" date="2021-09" db="EMBL/GenBank/DDBJ databases">
        <authorList>
            <person name="Jia N."/>
            <person name="Wang J."/>
            <person name="Shi W."/>
            <person name="Du L."/>
            <person name="Sun Y."/>
            <person name="Zhan W."/>
            <person name="Jiang J."/>
            <person name="Wang Q."/>
            <person name="Zhang B."/>
            <person name="Ji P."/>
            <person name="Sakyi L.B."/>
            <person name="Cui X."/>
            <person name="Yuan T."/>
            <person name="Jiang B."/>
            <person name="Yang W."/>
            <person name="Lam T.T.-Y."/>
            <person name="Chang Q."/>
            <person name="Ding S."/>
            <person name="Wang X."/>
            <person name="Zhu J."/>
            <person name="Ruan X."/>
            <person name="Zhao L."/>
            <person name="Wei J."/>
            <person name="Que T."/>
            <person name="Du C."/>
            <person name="Cheng J."/>
            <person name="Dai P."/>
            <person name="Han X."/>
            <person name="Huang E."/>
            <person name="Gao Y."/>
            <person name="Liu J."/>
            <person name="Shao H."/>
            <person name="Ye R."/>
            <person name="Li L."/>
            <person name="Wei W."/>
            <person name="Wang X."/>
            <person name="Wang C."/>
            <person name="Huo Q."/>
            <person name="Li W."/>
            <person name="Guo W."/>
            <person name="Chen H."/>
            <person name="Chen S."/>
            <person name="Zhou L."/>
            <person name="Zhou L."/>
            <person name="Ni X."/>
            <person name="Tian J."/>
            <person name="Zhou Y."/>
            <person name="Sheng Y."/>
            <person name="Liu T."/>
            <person name="Pan Y."/>
            <person name="Xia L."/>
            <person name="Li J."/>
            <person name="Zhao F."/>
            <person name="Cao W."/>
        </authorList>
    </citation>
    <scope>NUCLEOTIDE SEQUENCE</scope>
    <source>
        <strain evidence="4">Rsan-2018</strain>
        <tissue evidence="4">Larvae</tissue>
    </source>
</reference>
<feature type="domain" description="Formyl transferase N-terminal" evidence="1">
    <location>
        <begin position="3"/>
        <end position="80"/>
    </location>
</feature>
<dbReference type="SUPFAM" id="SSF53328">
    <property type="entry name" value="Formyltransferase"/>
    <property type="match status" value="1"/>
</dbReference>
<dbReference type="Pfam" id="PF02911">
    <property type="entry name" value="Formyl_trans_C"/>
    <property type="match status" value="1"/>
</dbReference>
<dbReference type="Gene3D" id="3.10.490.10">
    <property type="entry name" value="Gamma-glutamyl cyclotransferase-like"/>
    <property type="match status" value="1"/>
</dbReference>
<dbReference type="EMBL" id="JABSTV010001251">
    <property type="protein sequence ID" value="KAH7952182.1"/>
    <property type="molecule type" value="Genomic_DNA"/>
</dbReference>
<dbReference type="Pfam" id="PF06094">
    <property type="entry name" value="GGACT"/>
    <property type="match status" value="1"/>
</dbReference>
<dbReference type="PANTHER" id="PTHR11138:SF5">
    <property type="entry name" value="METHIONYL-TRNA FORMYLTRANSFERASE, MITOCHONDRIAL"/>
    <property type="match status" value="1"/>
</dbReference>
<dbReference type="AlphaFoldDB" id="A0A9D4PS80"/>
<dbReference type="InterPro" id="IPR036568">
    <property type="entry name" value="GGCT-like_sf"/>
</dbReference>
<dbReference type="InterPro" id="IPR036477">
    <property type="entry name" value="Formyl_transf_N_sf"/>
</dbReference>
<proteinExistence type="predicted"/>
<evidence type="ECO:0000259" key="1">
    <source>
        <dbReference type="Pfam" id="PF00551"/>
    </source>
</evidence>
<dbReference type="InterPro" id="IPR002376">
    <property type="entry name" value="Formyl_transf_N"/>
</dbReference>
<dbReference type="CDD" id="cd06661">
    <property type="entry name" value="GGCT_like"/>
    <property type="match status" value="1"/>
</dbReference>
<feature type="domain" description="Formyl transferase C-terminal" evidence="2">
    <location>
        <begin position="105"/>
        <end position="191"/>
    </location>
</feature>
<dbReference type="GO" id="GO:0005739">
    <property type="term" value="C:mitochondrion"/>
    <property type="evidence" value="ECO:0007669"/>
    <property type="project" value="TreeGrafter"/>
</dbReference>
<dbReference type="GO" id="GO:0004479">
    <property type="term" value="F:methionyl-tRNA formyltransferase activity"/>
    <property type="evidence" value="ECO:0007669"/>
    <property type="project" value="TreeGrafter"/>
</dbReference>
<keyword evidence="5" id="KW-1185">Reference proteome</keyword>
<dbReference type="Gene3D" id="3.40.50.170">
    <property type="entry name" value="Formyl transferase, N-terminal domain"/>
    <property type="match status" value="1"/>
</dbReference>
<dbReference type="InterPro" id="IPR009288">
    <property type="entry name" value="AIG2-like_dom"/>
</dbReference>
<evidence type="ECO:0000313" key="4">
    <source>
        <dbReference type="EMBL" id="KAH7952182.1"/>
    </source>
</evidence>
<dbReference type="SUPFAM" id="SSF110857">
    <property type="entry name" value="Gamma-glutamyl cyclotransferase-like"/>
    <property type="match status" value="1"/>
</dbReference>
<protein>
    <recommendedName>
        <fullName evidence="6">Gamma-glutamylcyclotransferase family protein</fullName>
    </recommendedName>
</protein>
<organism evidence="4 5">
    <name type="scientific">Rhipicephalus sanguineus</name>
    <name type="common">Brown dog tick</name>
    <name type="synonym">Ixodes sanguineus</name>
    <dbReference type="NCBI Taxonomy" id="34632"/>
    <lineage>
        <taxon>Eukaryota</taxon>
        <taxon>Metazoa</taxon>
        <taxon>Ecdysozoa</taxon>
        <taxon>Arthropoda</taxon>
        <taxon>Chelicerata</taxon>
        <taxon>Arachnida</taxon>
        <taxon>Acari</taxon>
        <taxon>Parasitiformes</taxon>
        <taxon>Ixodida</taxon>
        <taxon>Ixodoidea</taxon>
        <taxon>Ixodidae</taxon>
        <taxon>Rhipicephalinae</taxon>
        <taxon>Rhipicephalus</taxon>
        <taxon>Rhipicephalus</taxon>
    </lineage>
</organism>